<keyword evidence="3" id="KW-0456">Lyase</keyword>
<dbReference type="SUPFAM" id="SSF52317">
    <property type="entry name" value="Class I glutamine amidotransferase-like"/>
    <property type="match status" value="1"/>
</dbReference>
<dbReference type="eggNOG" id="ENOG502RZ3Y">
    <property type="taxonomic scope" value="Eukaryota"/>
</dbReference>
<dbReference type="Pfam" id="PF01965">
    <property type="entry name" value="DJ-1_PfpI"/>
    <property type="match status" value="1"/>
</dbReference>
<reference evidence="7 8" key="1">
    <citation type="journal article" date="2007" name="Nat. Biotechnol.">
        <title>Genome sequence of the lignocellulose-bioconverting and xylose-fermenting yeast Pichia stipitis.</title>
        <authorList>
            <person name="Jeffries T.W."/>
            <person name="Grigoriev I.V."/>
            <person name="Grimwood J."/>
            <person name="Laplaza J.M."/>
            <person name="Aerts A."/>
            <person name="Salamov A."/>
            <person name="Schmutz J."/>
            <person name="Lindquist E."/>
            <person name="Dehal P."/>
            <person name="Shapiro H."/>
            <person name="Jin Y.S."/>
            <person name="Passoth V."/>
            <person name="Richardson P.M."/>
        </authorList>
    </citation>
    <scope>NUCLEOTIDE SEQUENCE [LARGE SCALE GENOMIC DNA]</scope>
    <source>
        <strain evidence="8">ATCC 58785 / CBS 6054 / NBRC 10063 / NRRL Y-11545</strain>
    </source>
</reference>
<dbReference type="InterPro" id="IPR050325">
    <property type="entry name" value="Prot/Nucl_acid_deglycase"/>
</dbReference>
<dbReference type="InParanoid" id="A3LUD7"/>
<dbReference type="OMA" id="LHPFEVF"/>
<evidence type="ECO:0000256" key="3">
    <source>
        <dbReference type="ARBA" id="ARBA00023239"/>
    </source>
</evidence>
<dbReference type="EMBL" id="CP000498">
    <property type="protein sequence ID" value="ABN66570.1"/>
    <property type="molecule type" value="Genomic_DNA"/>
</dbReference>
<keyword evidence="8" id="KW-1185">Reference proteome</keyword>
<dbReference type="Proteomes" id="UP000002258">
    <property type="component" value="Chromosome 4"/>
</dbReference>
<dbReference type="FunFam" id="3.40.50.880:FF:000051">
    <property type="entry name" value="Glutathione-independent glyoxalase HSP31"/>
    <property type="match status" value="1"/>
</dbReference>
<evidence type="ECO:0000313" key="7">
    <source>
        <dbReference type="EMBL" id="ABN66570.1"/>
    </source>
</evidence>
<dbReference type="PANTHER" id="PTHR48094">
    <property type="entry name" value="PROTEIN/NUCLEIC ACID DEGLYCASE DJ-1-RELATED"/>
    <property type="match status" value="1"/>
</dbReference>
<dbReference type="FunCoup" id="A3LUD7">
    <property type="interactions" value="92"/>
</dbReference>
<dbReference type="HOGENOM" id="CLU_070319_1_0_1"/>
<dbReference type="STRING" id="322104.A3LUD7"/>
<comment type="catalytic activity">
    <reaction evidence="5">
        <text>methylglyoxal + H2O = (R)-lactate + H(+)</text>
        <dbReference type="Rhea" id="RHEA:27754"/>
        <dbReference type="ChEBI" id="CHEBI:15377"/>
        <dbReference type="ChEBI" id="CHEBI:15378"/>
        <dbReference type="ChEBI" id="CHEBI:16004"/>
        <dbReference type="ChEBI" id="CHEBI:17158"/>
        <dbReference type="EC" id="4.2.1.130"/>
    </reaction>
</comment>
<proteinExistence type="inferred from homology"/>
<evidence type="ECO:0000256" key="5">
    <source>
        <dbReference type="ARBA" id="ARBA00048082"/>
    </source>
</evidence>
<organism evidence="7 8">
    <name type="scientific">Scheffersomyces stipitis (strain ATCC 58785 / CBS 6054 / NBRC 10063 / NRRL Y-11545)</name>
    <name type="common">Yeast</name>
    <name type="synonym">Pichia stipitis</name>
    <dbReference type="NCBI Taxonomy" id="322104"/>
    <lineage>
        <taxon>Eukaryota</taxon>
        <taxon>Fungi</taxon>
        <taxon>Dikarya</taxon>
        <taxon>Ascomycota</taxon>
        <taxon>Saccharomycotina</taxon>
        <taxon>Pichiomycetes</taxon>
        <taxon>Debaryomycetaceae</taxon>
        <taxon>Scheffersomyces</taxon>
    </lineage>
</organism>
<dbReference type="AlphaFoldDB" id="A3LUD7"/>
<evidence type="ECO:0000256" key="2">
    <source>
        <dbReference type="ARBA" id="ARBA00023016"/>
    </source>
</evidence>
<dbReference type="Gene3D" id="3.40.50.880">
    <property type="match status" value="1"/>
</dbReference>
<feature type="domain" description="DJ-1/PfpI" evidence="6">
    <location>
        <begin position="27"/>
        <end position="171"/>
    </location>
</feature>
<protein>
    <recommendedName>
        <fullName evidence="1">D-lactate dehydratase</fullName>
        <ecNumber evidence="1">4.2.1.130</ecNumber>
    </recommendedName>
</protein>
<evidence type="ECO:0000259" key="6">
    <source>
        <dbReference type="Pfam" id="PF01965"/>
    </source>
</evidence>
<evidence type="ECO:0000256" key="1">
    <source>
        <dbReference type="ARBA" id="ARBA00013134"/>
    </source>
</evidence>
<dbReference type="PANTHER" id="PTHR48094:SF11">
    <property type="entry name" value="GLUTATHIONE-INDEPENDENT GLYOXALASE HSP31-RELATED"/>
    <property type="match status" value="1"/>
</dbReference>
<dbReference type="InterPro" id="IPR002818">
    <property type="entry name" value="DJ-1/PfpI"/>
</dbReference>
<evidence type="ECO:0000256" key="4">
    <source>
        <dbReference type="ARBA" id="ARBA00038493"/>
    </source>
</evidence>
<dbReference type="EC" id="4.2.1.130" evidence="1"/>
<keyword evidence="2" id="KW-0346">Stress response</keyword>
<sequence>MPRAIIAITSYSAPFFPDGKTTGLFLVEALEPYRIFKEAGFDVDFASETGTFGIDDNSTQPDFLNGQDLEDYNNKSSDVSIALANIKKASDITTPEEYDIFYASAGHGCLFDYPKADNLHRIAATIYAKGGVVAAVCHGPAIFDNLNDLTTGKPIIQGKTITGFTDVGETILQVDQIMKDLKLETIRETAEKLGAIYKEPEGPFVDFSLIDGKVVTGVNPQSAKSTAENAIKALKA</sequence>
<dbReference type="RefSeq" id="XP_001384599.1">
    <property type="nucleotide sequence ID" value="XM_001384562.1"/>
</dbReference>
<dbReference type="InterPro" id="IPR029062">
    <property type="entry name" value="Class_I_gatase-like"/>
</dbReference>
<dbReference type="CDD" id="cd03147">
    <property type="entry name" value="GATase1_Ydr533c_like"/>
    <property type="match status" value="1"/>
</dbReference>
<accession>A3LUD7</accession>
<dbReference type="OrthoDB" id="543156at2759"/>
<name>A3LUD7_PICST</name>
<dbReference type="KEGG" id="pic:PICST_59509"/>
<comment type="similarity">
    <text evidence="4">Belongs to the peptidase C56 family. HSP31-like subfamily.</text>
</comment>
<evidence type="ECO:0000313" key="8">
    <source>
        <dbReference type="Proteomes" id="UP000002258"/>
    </source>
</evidence>
<dbReference type="GeneID" id="4838693"/>
<dbReference type="MEROPS" id="C56.004"/>
<dbReference type="GO" id="GO:0019243">
    <property type="term" value="P:methylglyoxal catabolic process to D-lactate via S-lactoyl-glutathione"/>
    <property type="evidence" value="ECO:0007669"/>
    <property type="project" value="TreeGrafter"/>
</dbReference>
<dbReference type="GO" id="GO:0005737">
    <property type="term" value="C:cytoplasm"/>
    <property type="evidence" value="ECO:0007669"/>
    <property type="project" value="TreeGrafter"/>
</dbReference>
<dbReference type="GO" id="GO:0019172">
    <property type="term" value="F:glyoxalase III activity"/>
    <property type="evidence" value="ECO:0007669"/>
    <property type="project" value="UniProtKB-EC"/>
</dbReference>
<gene>
    <name evidence="7" type="ORF">PICST_59509</name>
</gene>